<evidence type="ECO:0000256" key="5">
    <source>
        <dbReference type="ARBA" id="ARBA00022898"/>
    </source>
</evidence>
<reference evidence="11 12" key="1">
    <citation type="submission" date="2020-04" db="EMBL/GenBank/DDBJ databases">
        <title>Massilia sp. RP-1-19 isolated from soil.</title>
        <authorList>
            <person name="Dahal R.H."/>
        </authorList>
    </citation>
    <scope>NUCLEOTIDE SEQUENCE [LARGE SCALE GENOMIC DNA]</scope>
    <source>
        <strain evidence="11 12">RP-1-19</strain>
    </source>
</reference>
<dbReference type="PANTHER" id="PTHR11601">
    <property type="entry name" value="CYSTEINE DESULFURYLASE FAMILY MEMBER"/>
    <property type="match status" value="1"/>
</dbReference>
<dbReference type="SUPFAM" id="SSF53383">
    <property type="entry name" value="PLP-dependent transferases"/>
    <property type="match status" value="1"/>
</dbReference>
<dbReference type="RefSeq" id="WP_169469364.1">
    <property type="nucleotide sequence ID" value="NZ_JABBGG010000017.1"/>
</dbReference>
<dbReference type="PROSITE" id="PS00595">
    <property type="entry name" value="AA_TRANSFER_CLASS_5"/>
    <property type="match status" value="1"/>
</dbReference>
<keyword evidence="12" id="KW-1185">Reference proteome</keyword>
<dbReference type="InterPro" id="IPR001763">
    <property type="entry name" value="Rhodanese-like_dom"/>
</dbReference>
<dbReference type="Pfam" id="PF00581">
    <property type="entry name" value="Rhodanese"/>
    <property type="match status" value="1"/>
</dbReference>
<dbReference type="SMART" id="SM00450">
    <property type="entry name" value="RHOD"/>
    <property type="match status" value="1"/>
</dbReference>
<dbReference type="InterPro" id="IPR036873">
    <property type="entry name" value="Rhodanese-like_dom_sf"/>
</dbReference>
<dbReference type="GO" id="GO:0008483">
    <property type="term" value="F:transaminase activity"/>
    <property type="evidence" value="ECO:0007669"/>
    <property type="project" value="UniProtKB-KW"/>
</dbReference>
<dbReference type="Gene3D" id="3.60.15.10">
    <property type="entry name" value="Ribonuclease Z/Hydroxyacylglutathione hydrolase-like"/>
    <property type="match status" value="1"/>
</dbReference>
<dbReference type="Gene3D" id="3.40.640.10">
    <property type="entry name" value="Type I PLP-dependent aspartate aminotransferase-like (Major domain)"/>
    <property type="match status" value="1"/>
</dbReference>
<evidence type="ECO:0000259" key="10">
    <source>
        <dbReference type="PROSITE" id="PS50206"/>
    </source>
</evidence>
<evidence type="ECO:0000256" key="3">
    <source>
        <dbReference type="ARBA" id="ARBA00012239"/>
    </source>
</evidence>
<gene>
    <name evidence="11" type="ORF">HHL21_20505</name>
</gene>
<organism evidence="11 12">
    <name type="scientific">Massilia polaris</name>
    <dbReference type="NCBI Taxonomy" id="2728846"/>
    <lineage>
        <taxon>Bacteria</taxon>
        <taxon>Pseudomonadati</taxon>
        <taxon>Pseudomonadota</taxon>
        <taxon>Betaproteobacteria</taxon>
        <taxon>Burkholderiales</taxon>
        <taxon>Oxalobacteraceae</taxon>
        <taxon>Telluria group</taxon>
        <taxon>Massilia</taxon>
    </lineage>
</organism>
<dbReference type="GO" id="GO:0046872">
    <property type="term" value="F:metal ion binding"/>
    <property type="evidence" value="ECO:0007669"/>
    <property type="project" value="UniProtKB-KW"/>
</dbReference>
<dbReference type="InterPro" id="IPR000192">
    <property type="entry name" value="Aminotrans_V_dom"/>
</dbReference>
<dbReference type="InterPro" id="IPR015421">
    <property type="entry name" value="PyrdxlP-dep_Trfase_major"/>
</dbReference>
<comment type="similarity">
    <text evidence="2">Belongs to the class-V pyridoxal-phosphate-dependent aminotransferase family. NifS/IscS subfamily.</text>
</comment>
<keyword evidence="11" id="KW-0808">Transferase</keyword>
<evidence type="ECO:0000256" key="9">
    <source>
        <dbReference type="RuleBase" id="RU004504"/>
    </source>
</evidence>
<evidence type="ECO:0000256" key="7">
    <source>
        <dbReference type="ARBA" id="ARBA00023014"/>
    </source>
</evidence>
<dbReference type="AlphaFoldDB" id="A0A848HR30"/>
<dbReference type="InterPro" id="IPR020578">
    <property type="entry name" value="Aminotrans_V_PyrdxlP_BS"/>
</dbReference>
<evidence type="ECO:0000256" key="2">
    <source>
        <dbReference type="ARBA" id="ARBA00006490"/>
    </source>
</evidence>
<dbReference type="InterPro" id="IPR015422">
    <property type="entry name" value="PyrdxlP-dep_Trfase_small"/>
</dbReference>
<dbReference type="Pfam" id="PF00266">
    <property type="entry name" value="Aminotran_5"/>
    <property type="match status" value="1"/>
</dbReference>
<keyword evidence="5" id="KW-0663">Pyridoxal phosphate</keyword>
<proteinExistence type="inferred from homology"/>
<dbReference type="GO" id="GO:0051536">
    <property type="term" value="F:iron-sulfur cluster binding"/>
    <property type="evidence" value="ECO:0007669"/>
    <property type="project" value="UniProtKB-KW"/>
</dbReference>
<dbReference type="EC" id="2.8.1.7" evidence="3"/>
<keyword evidence="4" id="KW-0479">Metal-binding</keyword>
<dbReference type="CDD" id="cd00158">
    <property type="entry name" value="RHOD"/>
    <property type="match status" value="1"/>
</dbReference>
<dbReference type="SUPFAM" id="SSF52821">
    <property type="entry name" value="Rhodanese/Cell cycle control phosphatase"/>
    <property type="match status" value="1"/>
</dbReference>
<evidence type="ECO:0000256" key="4">
    <source>
        <dbReference type="ARBA" id="ARBA00022723"/>
    </source>
</evidence>
<comment type="catalytic activity">
    <reaction evidence="8">
        <text>(sulfur carrier)-H + L-cysteine = (sulfur carrier)-SH + L-alanine</text>
        <dbReference type="Rhea" id="RHEA:43892"/>
        <dbReference type="Rhea" id="RHEA-COMP:14737"/>
        <dbReference type="Rhea" id="RHEA-COMP:14739"/>
        <dbReference type="ChEBI" id="CHEBI:29917"/>
        <dbReference type="ChEBI" id="CHEBI:35235"/>
        <dbReference type="ChEBI" id="CHEBI:57972"/>
        <dbReference type="ChEBI" id="CHEBI:64428"/>
        <dbReference type="EC" id="2.8.1.7"/>
    </reaction>
</comment>
<dbReference type="GO" id="GO:0031071">
    <property type="term" value="F:cysteine desulfurase activity"/>
    <property type="evidence" value="ECO:0007669"/>
    <property type="project" value="UniProtKB-EC"/>
</dbReference>
<comment type="cofactor">
    <cofactor evidence="1 9">
        <name>pyridoxal 5'-phosphate</name>
        <dbReference type="ChEBI" id="CHEBI:597326"/>
    </cofactor>
</comment>
<dbReference type="PROSITE" id="PS50206">
    <property type="entry name" value="RHODANESE_3"/>
    <property type="match status" value="1"/>
</dbReference>
<dbReference type="Gene3D" id="1.10.260.50">
    <property type="match status" value="1"/>
</dbReference>
<keyword evidence="6" id="KW-0408">Iron</keyword>
<evidence type="ECO:0000313" key="11">
    <source>
        <dbReference type="EMBL" id="NML63427.1"/>
    </source>
</evidence>
<protein>
    <recommendedName>
        <fullName evidence="3">cysteine desulfurase</fullName>
        <ecNumber evidence="3">2.8.1.7</ecNumber>
    </recommendedName>
</protein>
<dbReference type="InterPro" id="IPR036866">
    <property type="entry name" value="RibonucZ/Hydroxyglut_hydro"/>
</dbReference>
<dbReference type="Gene3D" id="3.90.1150.10">
    <property type="entry name" value="Aspartate Aminotransferase, domain 1"/>
    <property type="match status" value="1"/>
</dbReference>
<dbReference type="SUPFAM" id="SSF56281">
    <property type="entry name" value="Metallo-hydrolase/oxidoreductase"/>
    <property type="match status" value="1"/>
</dbReference>
<name>A0A848HR30_9BURK</name>
<keyword evidence="7" id="KW-0411">Iron-sulfur</keyword>
<dbReference type="Proteomes" id="UP000583752">
    <property type="component" value="Unassembled WGS sequence"/>
</dbReference>
<sequence length="711" mass="74648">MTHDIYLDANATSPVLPAAIAAAADAMGACYGNPSSGHATGLRAKALLDGVRERARRMIGAGAGSVIFTSGATEGIQTAVLSALCAVRERQAAGETVGDLLLYGATEHKAVPEALAHWNRLLGTGLTLRALPVDGEGRHKLDVLRQLAPRAAMVCTMAANNETGTISDLAAIEKALLVTASNAYWMVDSVQALGKLPLALESTRIDYAPFSGHKLYAPKGIGMLYVRDGAPYTALMAGGGQESGQRSGTENMAGIAALGAVLAALETGDTFRTPAQLHACRERLVASLREALPGIVFNTPLHASLPTTVNFSVEGLSGRDLLDVFDAAGMRVSAGSACSAAKAAPSYVLEAMELPDWRSASAVRLSFGPAVDDAFIDAACERIAHCGRAMHTGGLVPHALRREVREDVIRLGLDGATTWLVLDEASRSCVVIDPIGALGERIASMIRSGDYRVRGIIGTSTCGDQPPVRAALGALLAEQIDFTGSADPFGWPAGSDRVSLDDGTRTDGIALGGQVIARVPHGGDTSQSYLMGANSDGALHAADVRFAFTGATPAELLHDAVQRMTALLNGDTVVCPSLDSANLVCTTPTAGARPVPPLDSMELQPAELDRFLRERPDAILVDVRDPWEHEAGRPMIQGRTAFNVPLSRLPSQLAQWLGGVESRPLVFICRLGTRSQRAAQCLHRAGYTQAWHLGGGLALHFSNRKTGLSHP</sequence>
<keyword evidence="11" id="KW-0032">Aminotransferase</keyword>
<accession>A0A848HR30</accession>
<dbReference type="EMBL" id="JABBGG010000017">
    <property type="protein sequence ID" value="NML63427.1"/>
    <property type="molecule type" value="Genomic_DNA"/>
</dbReference>
<dbReference type="PANTHER" id="PTHR11601:SF34">
    <property type="entry name" value="CYSTEINE DESULFURASE"/>
    <property type="match status" value="1"/>
</dbReference>
<evidence type="ECO:0000313" key="12">
    <source>
        <dbReference type="Proteomes" id="UP000583752"/>
    </source>
</evidence>
<dbReference type="Gene3D" id="3.40.250.10">
    <property type="entry name" value="Rhodanese-like domain"/>
    <property type="match status" value="1"/>
</dbReference>
<evidence type="ECO:0000256" key="8">
    <source>
        <dbReference type="ARBA" id="ARBA00050776"/>
    </source>
</evidence>
<evidence type="ECO:0000256" key="6">
    <source>
        <dbReference type="ARBA" id="ARBA00023004"/>
    </source>
</evidence>
<feature type="domain" description="Rhodanese" evidence="10">
    <location>
        <begin position="614"/>
        <end position="708"/>
    </location>
</feature>
<evidence type="ECO:0000256" key="1">
    <source>
        <dbReference type="ARBA" id="ARBA00001933"/>
    </source>
</evidence>
<dbReference type="InterPro" id="IPR015424">
    <property type="entry name" value="PyrdxlP-dep_Trfase"/>
</dbReference>
<comment type="caution">
    <text evidence="11">The sequence shown here is derived from an EMBL/GenBank/DDBJ whole genome shotgun (WGS) entry which is preliminary data.</text>
</comment>